<feature type="transmembrane region" description="Helical" evidence="1">
    <location>
        <begin position="20"/>
        <end position="49"/>
    </location>
</feature>
<keyword evidence="1" id="KW-1133">Transmembrane helix</keyword>
<reference evidence="2" key="1">
    <citation type="submission" date="2018-09" db="EMBL/GenBank/DDBJ databases">
        <title>Common duck and Muscovy duck high density SNP chip.</title>
        <authorList>
            <person name="Vignal A."/>
            <person name="Thebault N."/>
            <person name="Warren W.C."/>
        </authorList>
    </citation>
    <scope>NUCLEOTIDE SEQUENCE [LARGE SCALE GENOMIC DNA]</scope>
</reference>
<dbReference type="Proteomes" id="UP000694556">
    <property type="component" value="Chromosome 1"/>
</dbReference>
<keyword evidence="3" id="KW-1185">Reference proteome</keyword>
<reference evidence="2" key="3">
    <citation type="submission" date="2025-09" db="UniProtKB">
        <authorList>
            <consortium name="Ensembl"/>
        </authorList>
    </citation>
    <scope>IDENTIFICATION</scope>
</reference>
<evidence type="ECO:0008006" key="4">
    <source>
        <dbReference type="Google" id="ProtNLM"/>
    </source>
</evidence>
<protein>
    <recommendedName>
        <fullName evidence="4">Stomatin</fullName>
    </recommendedName>
</protein>
<dbReference type="PANTHER" id="PTHR10264">
    <property type="entry name" value="BAND 7 PROTEIN-RELATED"/>
    <property type="match status" value="1"/>
</dbReference>
<name>A0A8C3BC60_CAIMO</name>
<sequence length="96" mass="10926">YKNPPKLLVHEQQLTTAFPSGIGVCGWILVSISFLLVVITFPFSIWACIKVVREYERAVVFRLGRILPKKSQGPGECLQFYSIKMHCNRTENCRGP</sequence>
<keyword evidence="1" id="KW-0812">Transmembrane</keyword>
<evidence type="ECO:0000313" key="3">
    <source>
        <dbReference type="Proteomes" id="UP000694556"/>
    </source>
</evidence>
<dbReference type="GO" id="GO:0005886">
    <property type="term" value="C:plasma membrane"/>
    <property type="evidence" value="ECO:0007669"/>
    <property type="project" value="InterPro"/>
</dbReference>
<organism evidence="2 3">
    <name type="scientific">Cairina moschata</name>
    <name type="common">Muscovy duck</name>
    <dbReference type="NCBI Taxonomy" id="8855"/>
    <lineage>
        <taxon>Eukaryota</taxon>
        <taxon>Metazoa</taxon>
        <taxon>Chordata</taxon>
        <taxon>Craniata</taxon>
        <taxon>Vertebrata</taxon>
        <taxon>Euteleostomi</taxon>
        <taxon>Archelosauria</taxon>
        <taxon>Archosauria</taxon>
        <taxon>Dinosauria</taxon>
        <taxon>Saurischia</taxon>
        <taxon>Theropoda</taxon>
        <taxon>Coelurosauria</taxon>
        <taxon>Aves</taxon>
        <taxon>Neognathae</taxon>
        <taxon>Galloanserae</taxon>
        <taxon>Anseriformes</taxon>
        <taxon>Anatidae</taxon>
        <taxon>Anatinae</taxon>
        <taxon>Cairina</taxon>
    </lineage>
</organism>
<dbReference type="PANTHER" id="PTHR10264:SF49">
    <property type="entry name" value="STOMATIN-LIKE PROTEIN 3"/>
    <property type="match status" value="1"/>
</dbReference>
<dbReference type="InterPro" id="IPR043202">
    <property type="entry name" value="Band-7_stomatin-like"/>
</dbReference>
<accession>A0A8C3BC60</accession>
<evidence type="ECO:0000256" key="1">
    <source>
        <dbReference type="SAM" id="Phobius"/>
    </source>
</evidence>
<reference evidence="2" key="2">
    <citation type="submission" date="2025-08" db="UniProtKB">
        <authorList>
            <consortium name="Ensembl"/>
        </authorList>
    </citation>
    <scope>IDENTIFICATION</scope>
</reference>
<keyword evidence="1" id="KW-0472">Membrane</keyword>
<dbReference type="AlphaFoldDB" id="A0A8C3BC60"/>
<proteinExistence type="predicted"/>
<dbReference type="Ensembl" id="ENSCMMT00000003307.1">
    <property type="protein sequence ID" value="ENSCMMP00000002959.1"/>
    <property type="gene ID" value="ENSCMMG00000001928.1"/>
</dbReference>
<evidence type="ECO:0000313" key="2">
    <source>
        <dbReference type="Ensembl" id="ENSCMMP00000002959.1"/>
    </source>
</evidence>